<comment type="subcellular location">
    <subcellularLocation>
        <location evidence="1">Nucleus</location>
    </subcellularLocation>
</comment>
<evidence type="ECO:0000256" key="4">
    <source>
        <dbReference type="ARBA" id="ARBA00022771"/>
    </source>
</evidence>
<dbReference type="AlphaFoldDB" id="A0A226D3K9"/>
<keyword evidence="2" id="KW-0479">Metal-binding</keyword>
<keyword evidence="6" id="KW-0238">DNA-binding</keyword>
<feature type="domain" description="C2H2-type" evidence="10">
    <location>
        <begin position="284"/>
        <end position="312"/>
    </location>
</feature>
<evidence type="ECO:0000256" key="7">
    <source>
        <dbReference type="ARBA" id="ARBA00023242"/>
    </source>
</evidence>
<evidence type="ECO:0000256" key="8">
    <source>
        <dbReference type="PROSITE-ProRule" id="PRU00042"/>
    </source>
</evidence>
<dbReference type="Pfam" id="PF00096">
    <property type="entry name" value="zf-C2H2"/>
    <property type="match status" value="2"/>
</dbReference>
<dbReference type="PANTHER" id="PTHR24390">
    <property type="entry name" value="ZINC FINGER PROTEIN"/>
    <property type="match status" value="1"/>
</dbReference>
<keyword evidence="12" id="KW-1185">Reference proteome</keyword>
<gene>
    <name evidence="11" type="ORF">Fcan01_26495</name>
</gene>
<evidence type="ECO:0000256" key="6">
    <source>
        <dbReference type="ARBA" id="ARBA00023125"/>
    </source>
</evidence>
<dbReference type="InterPro" id="IPR036236">
    <property type="entry name" value="Znf_C2H2_sf"/>
</dbReference>
<dbReference type="PANTHER" id="PTHR24390:SF159">
    <property type="entry name" value="GROWTH FACTOR INDEPENDENT 1 TRANSCRIPTIONAL REPRESSOR"/>
    <property type="match status" value="1"/>
</dbReference>
<evidence type="ECO:0000313" key="12">
    <source>
        <dbReference type="Proteomes" id="UP000198287"/>
    </source>
</evidence>
<dbReference type="SMART" id="SM00355">
    <property type="entry name" value="ZnF_C2H2"/>
    <property type="match status" value="9"/>
</dbReference>
<feature type="region of interest" description="Disordered" evidence="9">
    <location>
        <begin position="30"/>
        <end position="56"/>
    </location>
</feature>
<feature type="domain" description="C2H2-type" evidence="10">
    <location>
        <begin position="314"/>
        <end position="344"/>
    </location>
</feature>
<keyword evidence="7" id="KW-0539">Nucleus</keyword>
<dbReference type="Proteomes" id="UP000198287">
    <property type="component" value="Unassembled WGS sequence"/>
</dbReference>
<feature type="compositionally biased region" description="Pro residues" evidence="9">
    <location>
        <begin position="38"/>
        <end position="51"/>
    </location>
</feature>
<feature type="region of interest" description="Disordered" evidence="9">
    <location>
        <begin position="79"/>
        <end position="179"/>
    </location>
</feature>
<feature type="compositionally biased region" description="Basic and acidic residues" evidence="9">
    <location>
        <begin position="95"/>
        <end position="107"/>
    </location>
</feature>
<dbReference type="OrthoDB" id="6365676at2759"/>
<evidence type="ECO:0000256" key="2">
    <source>
        <dbReference type="ARBA" id="ARBA00022723"/>
    </source>
</evidence>
<protein>
    <submittedName>
        <fullName evidence="11">Zinc finger and BTB domain-containing protein 17</fullName>
    </submittedName>
</protein>
<dbReference type="STRING" id="158441.A0A226D3K9"/>
<dbReference type="SUPFAM" id="SSF57667">
    <property type="entry name" value="beta-beta-alpha zinc fingers"/>
    <property type="match status" value="3"/>
</dbReference>
<name>A0A226D3K9_FOLCA</name>
<keyword evidence="5" id="KW-0862">Zinc</keyword>
<feature type="domain" description="C2H2-type" evidence="10">
    <location>
        <begin position="225"/>
        <end position="247"/>
    </location>
</feature>
<keyword evidence="3" id="KW-0677">Repeat</keyword>
<evidence type="ECO:0000259" key="10">
    <source>
        <dbReference type="PROSITE" id="PS50157"/>
    </source>
</evidence>
<evidence type="ECO:0000256" key="1">
    <source>
        <dbReference type="ARBA" id="ARBA00004123"/>
    </source>
</evidence>
<organism evidence="11 12">
    <name type="scientific">Folsomia candida</name>
    <name type="common">Springtail</name>
    <dbReference type="NCBI Taxonomy" id="158441"/>
    <lineage>
        <taxon>Eukaryota</taxon>
        <taxon>Metazoa</taxon>
        <taxon>Ecdysozoa</taxon>
        <taxon>Arthropoda</taxon>
        <taxon>Hexapoda</taxon>
        <taxon>Collembola</taxon>
        <taxon>Entomobryomorpha</taxon>
        <taxon>Isotomoidea</taxon>
        <taxon>Isotomidae</taxon>
        <taxon>Proisotominae</taxon>
        <taxon>Folsomia</taxon>
    </lineage>
</organism>
<evidence type="ECO:0000313" key="11">
    <source>
        <dbReference type="EMBL" id="OXA38836.1"/>
    </source>
</evidence>
<reference evidence="11 12" key="1">
    <citation type="submission" date="2015-12" db="EMBL/GenBank/DDBJ databases">
        <title>The genome of Folsomia candida.</title>
        <authorList>
            <person name="Faddeeva A."/>
            <person name="Derks M.F."/>
            <person name="Anvar Y."/>
            <person name="Smit S."/>
            <person name="Van Straalen N."/>
            <person name="Roelofs D."/>
        </authorList>
    </citation>
    <scope>NUCLEOTIDE SEQUENCE [LARGE SCALE GENOMIC DNA]</scope>
    <source>
        <strain evidence="11 12">VU population</strain>
        <tissue evidence="11">Whole body</tissue>
    </source>
</reference>
<dbReference type="GO" id="GO:0003700">
    <property type="term" value="F:DNA-binding transcription factor activity"/>
    <property type="evidence" value="ECO:0007669"/>
    <property type="project" value="TreeGrafter"/>
</dbReference>
<dbReference type="PROSITE" id="PS00028">
    <property type="entry name" value="ZINC_FINGER_C2H2_1"/>
    <property type="match status" value="6"/>
</dbReference>
<dbReference type="GO" id="GO:0005634">
    <property type="term" value="C:nucleus"/>
    <property type="evidence" value="ECO:0007669"/>
    <property type="project" value="UniProtKB-SubCell"/>
</dbReference>
<dbReference type="OMA" id="TCHICAQ"/>
<keyword evidence="4 8" id="KW-0863">Zinc-finger</keyword>
<sequence>MFFTCEIHNKRFSSLEQVKLHDSLFHKEYDDPALTKPEPVPRIKTPPPPPDNNLDGFTCHICAQTYPTQDLVLTHLTSHLPPDQENAKDVSPIVKTEHDSDSSRGDSDNSEWSNSVATTSRHDSSDDPNYSYGSNYVPRKRKKPPPSNSVAMTTTKRSKKRKPPRKRPSKPRSYYRAVNSPHLPSYNPLYPEGRVTCYFCGYVPYSGQLDRFYVHMNKHILEVPYRCGTCGRSMASPEALDAHKKVHGDIDAPRRFGCKLCKSSFRKKSTLLGHLKTHSTLAELPCPHCDKKFKYERGLRRHVRVFHTDDKAPIKCGVAGCKETFKRRDHLKRHLKNVHGVEEEGNRFPCPFCQVVFNFRWKYESHAVERHPREVKKLFRCDQCNVKLASFRQVREHCLTKRHLDRVKMKGKRNL</sequence>
<dbReference type="GO" id="GO:0008270">
    <property type="term" value="F:zinc ion binding"/>
    <property type="evidence" value="ECO:0007669"/>
    <property type="project" value="UniProtKB-KW"/>
</dbReference>
<proteinExistence type="predicted"/>
<accession>A0A226D3K9</accession>
<dbReference type="EMBL" id="LNIX01000043">
    <property type="protein sequence ID" value="OXA38836.1"/>
    <property type="molecule type" value="Genomic_DNA"/>
</dbReference>
<comment type="caution">
    <text evidence="11">The sequence shown here is derived from an EMBL/GenBank/DDBJ whole genome shotgun (WGS) entry which is preliminary data.</text>
</comment>
<dbReference type="GO" id="GO:0006357">
    <property type="term" value="P:regulation of transcription by RNA polymerase II"/>
    <property type="evidence" value="ECO:0007669"/>
    <property type="project" value="TreeGrafter"/>
</dbReference>
<evidence type="ECO:0000256" key="3">
    <source>
        <dbReference type="ARBA" id="ARBA00022737"/>
    </source>
</evidence>
<feature type="compositionally biased region" description="Basic residues" evidence="9">
    <location>
        <begin position="156"/>
        <end position="170"/>
    </location>
</feature>
<dbReference type="Gene3D" id="3.30.160.60">
    <property type="entry name" value="Classic Zinc Finger"/>
    <property type="match status" value="4"/>
</dbReference>
<evidence type="ECO:0000256" key="9">
    <source>
        <dbReference type="SAM" id="MobiDB-lite"/>
    </source>
</evidence>
<dbReference type="InterPro" id="IPR013087">
    <property type="entry name" value="Znf_C2H2_type"/>
</dbReference>
<evidence type="ECO:0000256" key="5">
    <source>
        <dbReference type="ARBA" id="ARBA00022833"/>
    </source>
</evidence>
<dbReference type="PROSITE" id="PS50157">
    <property type="entry name" value="ZINC_FINGER_C2H2_2"/>
    <property type="match status" value="4"/>
</dbReference>
<dbReference type="GO" id="GO:0000978">
    <property type="term" value="F:RNA polymerase II cis-regulatory region sequence-specific DNA binding"/>
    <property type="evidence" value="ECO:0007669"/>
    <property type="project" value="TreeGrafter"/>
</dbReference>
<feature type="domain" description="C2H2-type" evidence="10">
    <location>
        <begin position="256"/>
        <end position="283"/>
    </location>
</feature>